<evidence type="ECO:0000256" key="7">
    <source>
        <dbReference type="ARBA" id="ARBA00023235"/>
    </source>
</evidence>
<dbReference type="PANTHER" id="PTHR43725:SF47">
    <property type="entry name" value="UDP-GLUCOSE 4-EPIMERASE"/>
    <property type="match status" value="1"/>
</dbReference>
<dbReference type="GO" id="GO:0003978">
    <property type="term" value="F:UDP-glucose 4-epimerase activity"/>
    <property type="evidence" value="ECO:0007669"/>
    <property type="project" value="UniProtKB-EC"/>
</dbReference>
<dbReference type="SUPFAM" id="SSF51735">
    <property type="entry name" value="NAD(P)-binding Rossmann-fold domains"/>
    <property type="match status" value="1"/>
</dbReference>
<keyword evidence="6" id="KW-0119">Carbohydrate metabolism</keyword>
<dbReference type="Pfam" id="PF01370">
    <property type="entry name" value="Epimerase"/>
    <property type="match status" value="1"/>
</dbReference>
<dbReference type="InterPro" id="IPR001509">
    <property type="entry name" value="Epimerase_deHydtase"/>
</dbReference>
<feature type="compositionally biased region" description="Basic and acidic residues" evidence="8">
    <location>
        <begin position="75"/>
        <end position="84"/>
    </location>
</feature>
<evidence type="ECO:0000256" key="2">
    <source>
        <dbReference type="ARBA" id="ARBA00001911"/>
    </source>
</evidence>
<comment type="caution">
    <text evidence="10">The sequence shown here is derived from an EMBL/GenBank/DDBJ whole genome shotgun (WGS) entry which is preliminary data.</text>
</comment>
<dbReference type="GO" id="GO:0005829">
    <property type="term" value="C:cytosol"/>
    <property type="evidence" value="ECO:0007669"/>
    <property type="project" value="TreeGrafter"/>
</dbReference>
<comment type="catalytic activity">
    <reaction evidence="1">
        <text>UDP-alpha-D-glucose = UDP-alpha-D-galactose</text>
        <dbReference type="Rhea" id="RHEA:22168"/>
        <dbReference type="ChEBI" id="CHEBI:58885"/>
        <dbReference type="ChEBI" id="CHEBI:66914"/>
        <dbReference type="EC" id="5.1.3.2"/>
    </reaction>
</comment>
<dbReference type="EMBL" id="AUZZ01004061">
    <property type="protein sequence ID" value="EQD55259.1"/>
    <property type="molecule type" value="Genomic_DNA"/>
</dbReference>
<sequence length="84" mass="9195">MQRAAVRTLIFSSSATVYGEPGFEQFREDMRCDPVNPYGRGKWMIEQVLADLAASEPAGASPPCVISIRSARTPAADRRGPARR</sequence>
<comment type="cofactor">
    <cofactor evidence="2">
        <name>NAD(+)</name>
        <dbReference type="ChEBI" id="CHEBI:57540"/>
    </cofactor>
</comment>
<evidence type="ECO:0000313" key="10">
    <source>
        <dbReference type="EMBL" id="EQD55259.1"/>
    </source>
</evidence>
<evidence type="ECO:0000256" key="3">
    <source>
        <dbReference type="ARBA" id="ARBA00005007"/>
    </source>
</evidence>
<dbReference type="GO" id="GO:0006012">
    <property type="term" value="P:galactose metabolic process"/>
    <property type="evidence" value="ECO:0007669"/>
    <property type="project" value="UniProtKB-KW"/>
</dbReference>
<reference evidence="10" key="2">
    <citation type="journal article" date="2014" name="ISME J.">
        <title>Microbial stratification in low pH oxic and suboxic macroscopic growths along an acid mine drainage.</title>
        <authorList>
            <person name="Mendez-Garcia C."/>
            <person name="Mesa V."/>
            <person name="Sprenger R.R."/>
            <person name="Richter M."/>
            <person name="Diez M.S."/>
            <person name="Solano J."/>
            <person name="Bargiela R."/>
            <person name="Golyshina O.V."/>
            <person name="Manteca A."/>
            <person name="Ramos J.L."/>
            <person name="Gallego J.R."/>
            <person name="Llorente I."/>
            <person name="Martins Dos Santos V.A."/>
            <person name="Jensen O.N."/>
            <person name="Pelaez A.I."/>
            <person name="Sanchez J."/>
            <person name="Ferrer M."/>
        </authorList>
    </citation>
    <scope>NUCLEOTIDE SEQUENCE</scope>
</reference>
<evidence type="ECO:0000256" key="5">
    <source>
        <dbReference type="ARBA" id="ARBA00023027"/>
    </source>
</evidence>
<dbReference type="PANTHER" id="PTHR43725">
    <property type="entry name" value="UDP-GLUCOSE 4-EPIMERASE"/>
    <property type="match status" value="1"/>
</dbReference>
<keyword evidence="7" id="KW-0413">Isomerase</keyword>
<evidence type="ECO:0000256" key="6">
    <source>
        <dbReference type="ARBA" id="ARBA00023144"/>
    </source>
</evidence>
<dbReference type="AlphaFoldDB" id="T1BPT6"/>
<keyword evidence="6" id="KW-0299">Galactose metabolism</keyword>
<feature type="domain" description="NAD-dependent epimerase/dehydratase" evidence="9">
    <location>
        <begin position="2"/>
        <end position="55"/>
    </location>
</feature>
<evidence type="ECO:0000256" key="8">
    <source>
        <dbReference type="SAM" id="MobiDB-lite"/>
    </source>
</evidence>
<evidence type="ECO:0000259" key="9">
    <source>
        <dbReference type="Pfam" id="PF01370"/>
    </source>
</evidence>
<keyword evidence="5" id="KW-0520">NAD</keyword>
<organism evidence="10">
    <name type="scientific">mine drainage metagenome</name>
    <dbReference type="NCBI Taxonomy" id="410659"/>
    <lineage>
        <taxon>unclassified sequences</taxon>
        <taxon>metagenomes</taxon>
        <taxon>ecological metagenomes</taxon>
    </lineage>
</organism>
<reference evidence="10" key="1">
    <citation type="submission" date="2013-08" db="EMBL/GenBank/DDBJ databases">
        <authorList>
            <person name="Mendez C."/>
            <person name="Richter M."/>
            <person name="Ferrer M."/>
            <person name="Sanchez J."/>
        </authorList>
    </citation>
    <scope>NUCLEOTIDE SEQUENCE</scope>
</reference>
<comment type="pathway">
    <text evidence="3">Carbohydrate metabolism.</text>
</comment>
<feature type="region of interest" description="Disordered" evidence="8">
    <location>
        <begin position="57"/>
        <end position="84"/>
    </location>
</feature>
<protein>
    <recommendedName>
        <fullName evidence="4">UDP-glucose 4-epimerase</fullName>
        <ecNumber evidence="4">5.1.3.2</ecNumber>
    </recommendedName>
</protein>
<evidence type="ECO:0000256" key="4">
    <source>
        <dbReference type="ARBA" id="ARBA00013189"/>
    </source>
</evidence>
<dbReference type="Gene3D" id="3.40.50.720">
    <property type="entry name" value="NAD(P)-binding Rossmann-like Domain"/>
    <property type="match status" value="1"/>
</dbReference>
<feature type="non-terminal residue" evidence="10">
    <location>
        <position position="84"/>
    </location>
</feature>
<dbReference type="EC" id="5.1.3.2" evidence="4"/>
<evidence type="ECO:0000256" key="1">
    <source>
        <dbReference type="ARBA" id="ARBA00000083"/>
    </source>
</evidence>
<gene>
    <name evidence="10" type="ORF">B2A_05823</name>
</gene>
<accession>T1BPT6</accession>
<name>T1BPT6_9ZZZZ</name>
<proteinExistence type="predicted"/>
<dbReference type="InterPro" id="IPR036291">
    <property type="entry name" value="NAD(P)-bd_dom_sf"/>
</dbReference>